<dbReference type="OrthoDB" id="49365at2"/>
<feature type="transmembrane region" description="Helical" evidence="1">
    <location>
        <begin position="33"/>
        <end position="56"/>
    </location>
</feature>
<evidence type="ECO:0000313" key="3">
    <source>
        <dbReference type="Proteomes" id="UP000293568"/>
    </source>
</evidence>
<keyword evidence="1" id="KW-0472">Membrane</keyword>
<dbReference type="RefSeq" id="WP_129442541.1">
    <property type="nucleotide sequence ID" value="NZ_CP035492.1"/>
</dbReference>
<feature type="transmembrane region" description="Helical" evidence="1">
    <location>
        <begin position="144"/>
        <end position="162"/>
    </location>
</feature>
<evidence type="ECO:0008006" key="4">
    <source>
        <dbReference type="Google" id="ProtNLM"/>
    </source>
</evidence>
<organism evidence="2 3">
    <name type="scientific">Paenibacillus protaetiae</name>
    <dbReference type="NCBI Taxonomy" id="2509456"/>
    <lineage>
        <taxon>Bacteria</taxon>
        <taxon>Bacillati</taxon>
        <taxon>Bacillota</taxon>
        <taxon>Bacilli</taxon>
        <taxon>Bacillales</taxon>
        <taxon>Paenibacillaceae</taxon>
        <taxon>Paenibacillus</taxon>
    </lineage>
</organism>
<reference evidence="2 3" key="1">
    <citation type="submission" date="2019-01" db="EMBL/GenBank/DDBJ databases">
        <title>Genome sequencing of strain FW100M-2.</title>
        <authorList>
            <person name="Heo J."/>
            <person name="Kim S.-J."/>
            <person name="Kim J.-S."/>
            <person name="Hong S.-B."/>
            <person name="Kwon S.-W."/>
        </authorList>
    </citation>
    <scope>NUCLEOTIDE SEQUENCE [LARGE SCALE GENOMIC DNA]</scope>
    <source>
        <strain evidence="2 3">FW100M-2</strain>
    </source>
</reference>
<proteinExistence type="predicted"/>
<feature type="transmembrane region" description="Helical" evidence="1">
    <location>
        <begin position="63"/>
        <end position="82"/>
    </location>
</feature>
<dbReference type="EMBL" id="CP035492">
    <property type="protein sequence ID" value="QAY67639.1"/>
    <property type="molecule type" value="Genomic_DNA"/>
</dbReference>
<dbReference type="AlphaFoldDB" id="A0A4P6F0L8"/>
<keyword evidence="1" id="KW-0812">Transmembrane</keyword>
<keyword evidence="3" id="KW-1185">Reference proteome</keyword>
<accession>A0A4P6F0L8</accession>
<feature type="transmembrane region" description="Helical" evidence="1">
    <location>
        <begin position="114"/>
        <end position="138"/>
    </location>
</feature>
<keyword evidence="1" id="KW-1133">Transmembrane helix</keyword>
<evidence type="ECO:0000256" key="1">
    <source>
        <dbReference type="SAM" id="Phobius"/>
    </source>
</evidence>
<evidence type="ECO:0000313" key="2">
    <source>
        <dbReference type="EMBL" id="QAY67639.1"/>
    </source>
</evidence>
<dbReference type="Proteomes" id="UP000293568">
    <property type="component" value="Chromosome"/>
</dbReference>
<name>A0A4P6F0L8_9BACL</name>
<gene>
    <name evidence="2" type="ORF">ET464_15870</name>
</gene>
<protein>
    <recommendedName>
        <fullName evidence="4">DUF5668 domain-containing protein</fullName>
    </recommendedName>
</protein>
<dbReference type="KEGG" id="pprt:ET464_15870"/>
<feature type="transmembrane region" description="Helical" evidence="1">
    <location>
        <begin position="88"/>
        <end position="107"/>
    </location>
</feature>
<sequence>MNKRSILASFLILLGVCLMLAKGDSLNPGQMIGLFWPTLFVIPLSLFFHWLYFFMLAPKGSGVLIPGGVLMTTGVVCQIAMLMGNWEYMWPGFILAPAVGLFEFYWFGPRNKWLLIPINILTILSLLFFALFSLGTLFNQLMGGGKTIAAAVLILAGALVLFSKKKDV</sequence>